<dbReference type="EMBL" id="JACXAE010000013">
    <property type="protein sequence ID" value="MBD2771201.1"/>
    <property type="molecule type" value="Genomic_DNA"/>
</dbReference>
<name>A0A8J6XI91_9CYAN</name>
<organism evidence="1 2">
    <name type="scientific">Iningainema tapete BLCC-T55</name>
    <dbReference type="NCBI Taxonomy" id="2748662"/>
    <lineage>
        <taxon>Bacteria</taxon>
        <taxon>Bacillati</taxon>
        <taxon>Cyanobacteriota</taxon>
        <taxon>Cyanophyceae</taxon>
        <taxon>Nostocales</taxon>
        <taxon>Scytonemataceae</taxon>
        <taxon>Iningainema tapete</taxon>
    </lineage>
</organism>
<evidence type="ECO:0000313" key="1">
    <source>
        <dbReference type="EMBL" id="MBD2771201.1"/>
    </source>
</evidence>
<evidence type="ECO:0000313" key="2">
    <source>
        <dbReference type="Proteomes" id="UP000629098"/>
    </source>
</evidence>
<accession>A0A8J6XI91</accession>
<protein>
    <submittedName>
        <fullName evidence="1">Uncharacterized protein</fullName>
    </submittedName>
</protein>
<dbReference type="Proteomes" id="UP000629098">
    <property type="component" value="Unassembled WGS sequence"/>
</dbReference>
<keyword evidence="2" id="KW-1185">Reference proteome</keyword>
<gene>
    <name evidence="1" type="ORF">ICL16_03435</name>
</gene>
<sequence>MSRIRNKNRPLQTSFCTTYEQRNCANILASCLGISLAEFVHRAICSYNQQILDDQWNGISPEELLSAMRSPKEHLQTKKTA</sequence>
<proteinExistence type="predicted"/>
<dbReference type="AlphaFoldDB" id="A0A8J6XI91"/>
<comment type="caution">
    <text evidence="1">The sequence shown here is derived from an EMBL/GenBank/DDBJ whole genome shotgun (WGS) entry which is preliminary data.</text>
</comment>
<reference evidence="1" key="1">
    <citation type="submission" date="2020-09" db="EMBL/GenBank/DDBJ databases">
        <title>Iningainema tapete sp. nov. (Scytonemataceae, Cyanobacteria) from greenhouses in central Florida (USA) produces two types of nodularin with biosynthetic potential for microcystin-LR and anabaenopeptins.</title>
        <authorList>
            <person name="Berthold D.E."/>
            <person name="Lefler F.W."/>
            <person name="Huang I.-S."/>
            <person name="Abdulla H."/>
            <person name="Zimba P.V."/>
            <person name="Laughinghouse H.D. IV."/>
        </authorList>
    </citation>
    <scope>NUCLEOTIDE SEQUENCE</scope>
    <source>
        <strain evidence="1">BLCCT55</strain>
    </source>
</reference>
<dbReference type="RefSeq" id="WP_190825490.1">
    <property type="nucleotide sequence ID" value="NZ_CAWPPI010000013.1"/>
</dbReference>